<keyword evidence="2" id="KW-0378">Hydrolase</keyword>
<dbReference type="PROSITE" id="PS51192">
    <property type="entry name" value="HELICASE_ATP_BIND_1"/>
    <property type="match status" value="1"/>
</dbReference>
<organism evidence="2">
    <name type="scientific">Myoviridae sp. ctCo31</name>
    <dbReference type="NCBI Taxonomy" id="2825053"/>
    <lineage>
        <taxon>Viruses</taxon>
        <taxon>Duplodnaviria</taxon>
        <taxon>Heunggongvirae</taxon>
        <taxon>Uroviricota</taxon>
        <taxon>Caudoviricetes</taxon>
    </lineage>
</organism>
<evidence type="ECO:0000259" key="1">
    <source>
        <dbReference type="PROSITE" id="PS51192"/>
    </source>
</evidence>
<dbReference type="GO" id="GO:0016787">
    <property type="term" value="F:hydrolase activity"/>
    <property type="evidence" value="ECO:0007669"/>
    <property type="project" value="InterPro"/>
</dbReference>
<dbReference type="InterPro" id="IPR006935">
    <property type="entry name" value="Helicase/UvrB_N"/>
</dbReference>
<keyword evidence="2" id="KW-0067">ATP-binding</keyword>
<keyword evidence="2" id="KW-0547">Nucleotide-binding</keyword>
<proteinExistence type="predicted"/>
<dbReference type="GO" id="GO:0004386">
    <property type="term" value="F:helicase activity"/>
    <property type="evidence" value="ECO:0007669"/>
    <property type="project" value="UniProtKB-KW"/>
</dbReference>
<dbReference type="Gene3D" id="3.40.50.300">
    <property type="entry name" value="P-loop containing nucleotide triphosphate hydrolases"/>
    <property type="match status" value="1"/>
</dbReference>
<dbReference type="GO" id="GO:0003677">
    <property type="term" value="F:DNA binding"/>
    <property type="evidence" value="ECO:0007669"/>
    <property type="project" value="InterPro"/>
</dbReference>
<reference evidence="2" key="1">
    <citation type="journal article" date="2021" name="Proc. Natl. Acad. Sci. U.S.A.">
        <title>A Catalog of Tens of Thousands of Viruses from Human Metagenomes Reveals Hidden Associations with Chronic Diseases.</title>
        <authorList>
            <person name="Tisza M.J."/>
            <person name="Buck C.B."/>
        </authorList>
    </citation>
    <scope>NUCLEOTIDE SEQUENCE</scope>
    <source>
        <strain evidence="2">CtCo31</strain>
    </source>
</reference>
<evidence type="ECO:0000313" key="2">
    <source>
        <dbReference type="EMBL" id="DAF95464.1"/>
    </source>
</evidence>
<dbReference type="SUPFAM" id="SSF52540">
    <property type="entry name" value="P-loop containing nucleoside triphosphate hydrolases"/>
    <property type="match status" value="1"/>
</dbReference>
<protein>
    <submittedName>
        <fullName evidence="2">DNA helicase</fullName>
    </submittedName>
</protein>
<feature type="domain" description="Helicase ATP-binding" evidence="1">
    <location>
        <begin position="51"/>
        <end position="135"/>
    </location>
</feature>
<accession>A0A8S5ULV7</accession>
<keyword evidence="2" id="KW-0347">Helicase</keyword>
<dbReference type="InterPro" id="IPR027417">
    <property type="entry name" value="P-loop_NTPase"/>
</dbReference>
<sequence>MESKYKIEISDTLKTHKAFESKEEFDKWVDSKEIWAKGERINPYWYQRESVFQALQKNRGIINAPTSAGKSLMIALLAKWFSENFDQKILVIVPTTSLTAQMKNDLIDYRLFKESDIAEIRAGTSHFVYDKTVVV</sequence>
<name>A0A8S5ULV7_9CAUD</name>
<dbReference type="InterPro" id="IPR014001">
    <property type="entry name" value="Helicase_ATP-bd"/>
</dbReference>
<dbReference type="Pfam" id="PF04851">
    <property type="entry name" value="ResIII"/>
    <property type="match status" value="1"/>
</dbReference>
<dbReference type="EMBL" id="BK016109">
    <property type="protein sequence ID" value="DAF95464.1"/>
    <property type="molecule type" value="Genomic_DNA"/>
</dbReference>
<dbReference type="GO" id="GO:0005524">
    <property type="term" value="F:ATP binding"/>
    <property type="evidence" value="ECO:0007669"/>
    <property type="project" value="InterPro"/>
</dbReference>